<dbReference type="Proteomes" id="UP000215914">
    <property type="component" value="Chromosome 2"/>
</dbReference>
<dbReference type="EMBL" id="CM007891">
    <property type="protein sequence ID" value="OTG34044.1"/>
    <property type="molecule type" value="Genomic_DNA"/>
</dbReference>
<dbReference type="AlphaFoldDB" id="A0A251VF48"/>
<name>A0A251VF48_HELAN</name>
<sequence length="52" mass="5914">MIDGKREGSDSNTAVCGRRMEVPTSGYSDLHLFPADGCLFRSLETWWWFDDG</sequence>
<organism evidence="1 2">
    <name type="scientific">Helianthus annuus</name>
    <name type="common">Common sunflower</name>
    <dbReference type="NCBI Taxonomy" id="4232"/>
    <lineage>
        <taxon>Eukaryota</taxon>
        <taxon>Viridiplantae</taxon>
        <taxon>Streptophyta</taxon>
        <taxon>Embryophyta</taxon>
        <taxon>Tracheophyta</taxon>
        <taxon>Spermatophyta</taxon>
        <taxon>Magnoliopsida</taxon>
        <taxon>eudicotyledons</taxon>
        <taxon>Gunneridae</taxon>
        <taxon>Pentapetalae</taxon>
        <taxon>asterids</taxon>
        <taxon>campanulids</taxon>
        <taxon>Asterales</taxon>
        <taxon>Asteraceae</taxon>
        <taxon>Asteroideae</taxon>
        <taxon>Heliantheae alliance</taxon>
        <taxon>Heliantheae</taxon>
        <taxon>Helianthus</taxon>
    </lineage>
</organism>
<accession>A0A251VF48</accession>
<proteinExistence type="predicted"/>
<evidence type="ECO:0000313" key="2">
    <source>
        <dbReference type="Proteomes" id="UP000215914"/>
    </source>
</evidence>
<keyword evidence="2" id="KW-1185">Reference proteome</keyword>
<reference evidence="2" key="1">
    <citation type="journal article" date="2017" name="Nature">
        <title>The sunflower genome provides insights into oil metabolism, flowering and Asterid evolution.</title>
        <authorList>
            <person name="Badouin H."/>
            <person name="Gouzy J."/>
            <person name="Grassa C.J."/>
            <person name="Murat F."/>
            <person name="Staton S.E."/>
            <person name="Cottret L."/>
            <person name="Lelandais-Briere C."/>
            <person name="Owens G.L."/>
            <person name="Carrere S."/>
            <person name="Mayjonade B."/>
            <person name="Legrand L."/>
            <person name="Gill N."/>
            <person name="Kane N.C."/>
            <person name="Bowers J.E."/>
            <person name="Hubner S."/>
            <person name="Bellec A."/>
            <person name="Berard A."/>
            <person name="Berges H."/>
            <person name="Blanchet N."/>
            <person name="Boniface M.C."/>
            <person name="Brunel D."/>
            <person name="Catrice O."/>
            <person name="Chaidir N."/>
            <person name="Claudel C."/>
            <person name="Donnadieu C."/>
            <person name="Faraut T."/>
            <person name="Fievet G."/>
            <person name="Helmstetter N."/>
            <person name="King M."/>
            <person name="Knapp S.J."/>
            <person name="Lai Z."/>
            <person name="Le Paslier M.C."/>
            <person name="Lippi Y."/>
            <person name="Lorenzon L."/>
            <person name="Mandel J.R."/>
            <person name="Marage G."/>
            <person name="Marchand G."/>
            <person name="Marquand E."/>
            <person name="Bret-Mestries E."/>
            <person name="Morien E."/>
            <person name="Nambeesan S."/>
            <person name="Nguyen T."/>
            <person name="Pegot-Espagnet P."/>
            <person name="Pouilly N."/>
            <person name="Raftis F."/>
            <person name="Sallet E."/>
            <person name="Schiex T."/>
            <person name="Thomas J."/>
            <person name="Vandecasteele C."/>
            <person name="Vares D."/>
            <person name="Vear F."/>
            <person name="Vautrin S."/>
            <person name="Crespi M."/>
            <person name="Mangin B."/>
            <person name="Burke J.M."/>
            <person name="Salse J."/>
            <person name="Munos S."/>
            <person name="Vincourt P."/>
            <person name="Rieseberg L.H."/>
            <person name="Langlade N.B."/>
        </authorList>
    </citation>
    <scope>NUCLEOTIDE SEQUENCE [LARGE SCALE GENOMIC DNA]</scope>
    <source>
        <strain evidence="2">cv. SF193</strain>
    </source>
</reference>
<dbReference type="InParanoid" id="A0A251VF48"/>
<evidence type="ECO:0000313" key="1">
    <source>
        <dbReference type="EMBL" id="OTG34044.1"/>
    </source>
</evidence>
<gene>
    <name evidence="1" type="ORF">HannXRQ_Chr02g0041301</name>
</gene>
<protein>
    <submittedName>
        <fullName evidence="1">Uncharacterized protein</fullName>
    </submittedName>
</protein>